<gene>
    <name evidence="3" type="ORF">EHQ76_06695</name>
</gene>
<dbReference type="EMBL" id="RQGN01000036">
    <property type="protein sequence ID" value="TGM06014.1"/>
    <property type="molecule type" value="Genomic_DNA"/>
</dbReference>
<dbReference type="OrthoDB" id="6477274at2"/>
<sequence>MLLVEYNELFNSVTKVYDRIEENRIRGVGLQFYFPTDGKTFEFRLENVDELKERIRSHIDRRVWILLAEESGLYDLMDEQSKESFNDELEKKPPEVTTENVQATFERLEFEKEMIFERGLINVFKELDRNYVSNDTFKVAKKIIIRNYHGFSSSDKVRDVERILYILDGKRPPEYTQSVASIVRSKTSRFDKGQKYFDSPYLQFMIYGNGNLHLTFKRPDLLERINKTIARSAGSRIPEKNKSKRNSKGTVYSRSA</sequence>
<feature type="domain" description="DUF4942" evidence="2">
    <location>
        <begin position="58"/>
        <end position="233"/>
    </location>
</feature>
<evidence type="ECO:0000313" key="4">
    <source>
        <dbReference type="Proteomes" id="UP000298429"/>
    </source>
</evidence>
<evidence type="ECO:0000313" key="3">
    <source>
        <dbReference type="EMBL" id="TGM06014.1"/>
    </source>
</evidence>
<reference evidence="3 4" key="1">
    <citation type="journal article" date="2019" name="PLoS Negl. Trop. Dis.">
        <title>Revisiting the worldwide diversity of Leptospira species in the environment.</title>
        <authorList>
            <person name="Vincent A.T."/>
            <person name="Schiettekatte O."/>
            <person name="Bourhy P."/>
            <person name="Veyrier F.J."/>
            <person name="Picardeau M."/>
        </authorList>
    </citation>
    <scope>NUCLEOTIDE SEQUENCE [LARGE SCALE GENOMIC DNA]</scope>
    <source>
        <strain evidence="3 4">201702444</strain>
    </source>
</reference>
<proteinExistence type="predicted"/>
<organism evidence="3 4">
    <name type="scientific">Leptospira barantonii</name>
    <dbReference type="NCBI Taxonomy" id="2023184"/>
    <lineage>
        <taxon>Bacteria</taxon>
        <taxon>Pseudomonadati</taxon>
        <taxon>Spirochaetota</taxon>
        <taxon>Spirochaetia</taxon>
        <taxon>Leptospirales</taxon>
        <taxon>Leptospiraceae</taxon>
        <taxon>Leptospira</taxon>
    </lineage>
</organism>
<evidence type="ECO:0000256" key="1">
    <source>
        <dbReference type="SAM" id="MobiDB-lite"/>
    </source>
</evidence>
<protein>
    <submittedName>
        <fullName evidence="3">DUF4942 domain-containing protein</fullName>
    </submittedName>
</protein>
<feature type="region of interest" description="Disordered" evidence="1">
    <location>
        <begin position="233"/>
        <end position="256"/>
    </location>
</feature>
<name>A0A5F2BKE6_9LEPT</name>
<dbReference type="Proteomes" id="UP000298429">
    <property type="component" value="Unassembled WGS sequence"/>
</dbReference>
<dbReference type="InterPro" id="IPR031339">
    <property type="entry name" value="DUF4942"/>
</dbReference>
<evidence type="ECO:0000259" key="2">
    <source>
        <dbReference type="Pfam" id="PF13708"/>
    </source>
</evidence>
<comment type="caution">
    <text evidence="3">The sequence shown here is derived from an EMBL/GenBank/DDBJ whole genome shotgun (WGS) entry which is preliminary data.</text>
</comment>
<dbReference type="Pfam" id="PF13708">
    <property type="entry name" value="DUF4942"/>
    <property type="match status" value="1"/>
</dbReference>
<dbReference type="AlphaFoldDB" id="A0A5F2BKE6"/>
<accession>A0A5F2BKE6</accession>